<evidence type="ECO:0000256" key="4">
    <source>
        <dbReference type="ARBA" id="ARBA00022741"/>
    </source>
</evidence>
<keyword evidence="6" id="KW-0067">ATP-binding</keyword>
<gene>
    <name evidence="10" type="ORF">glysoja_036159</name>
</gene>
<dbReference type="Gene3D" id="1.10.10.10">
    <property type="entry name" value="Winged helix-like DNA-binding domain superfamily/Winged helix DNA-binding domain"/>
    <property type="match status" value="1"/>
</dbReference>
<feature type="coiled-coil region" evidence="7">
    <location>
        <begin position="41"/>
        <end position="89"/>
    </location>
</feature>
<keyword evidence="7" id="KW-0175">Coiled coil</keyword>
<dbReference type="InterPro" id="IPR050905">
    <property type="entry name" value="Plant_NBS-LRR"/>
</dbReference>
<dbReference type="InterPro" id="IPR002182">
    <property type="entry name" value="NB-ARC"/>
</dbReference>
<protein>
    <submittedName>
        <fullName evidence="10">Disease resistance protein</fullName>
    </submittedName>
</protein>
<reference evidence="10" key="1">
    <citation type="submission" date="2014-07" db="EMBL/GenBank/DDBJ databases">
        <title>Identification of a novel salt tolerance gene in wild soybean by whole-genome sequencing.</title>
        <authorList>
            <person name="Lam H.-M."/>
            <person name="Qi X."/>
            <person name="Li M.-W."/>
            <person name="Liu X."/>
            <person name="Xie M."/>
            <person name="Ni M."/>
            <person name="Xu X."/>
        </authorList>
    </citation>
    <scope>NUCLEOTIDE SEQUENCE [LARGE SCALE GENOMIC DNA]</scope>
    <source>
        <tissue evidence="10">Root</tissue>
    </source>
</reference>
<dbReference type="PANTHER" id="PTHR33463:SF105">
    <property type="entry name" value="AND NB-ARC DOMAIN DISEASE RESISTANCE PROTEIN, PUTATIVE-RELATED"/>
    <property type="match status" value="1"/>
</dbReference>
<dbReference type="EMBL" id="KN658448">
    <property type="protein sequence ID" value="KHN20443.1"/>
    <property type="molecule type" value="Genomic_DNA"/>
</dbReference>
<dbReference type="PRINTS" id="PR00364">
    <property type="entry name" value="DISEASERSIST"/>
</dbReference>
<evidence type="ECO:0000259" key="9">
    <source>
        <dbReference type="Pfam" id="PF23247"/>
    </source>
</evidence>
<evidence type="ECO:0000256" key="2">
    <source>
        <dbReference type="ARBA" id="ARBA00022614"/>
    </source>
</evidence>
<evidence type="ECO:0000313" key="10">
    <source>
        <dbReference type="EMBL" id="KHN20443.1"/>
    </source>
</evidence>
<evidence type="ECO:0000256" key="6">
    <source>
        <dbReference type="ARBA" id="ARBA00022840"/>
    </source>
</evidence>
<keyword evidence="2" id="KW-0433">Leucine-rich repeat</keyword>
<dbReference type="Gene3D" id="3.40.50.300">
    <property type="entry name" value="P-loop containing nucleotide triphosphate hydrolases"/>
    <property type="match status" value="1"/>
</dbReference>
<sequence length="1148" mass="131300">MEDSVLSIRAKIVEYIVGPILHHAKYLCCFNNFAVNLPNAKRELELTLEQVKLRVREATIRIEKIEPTVEEWLEEVEKVLAEVQILEGRVLKVTKSSFIRQCRYFLAKEMVRKIGQMNQLKCNKLEPFSRSINLPDMKYYSSKDFVLSNSTESTYNKLLETLKDKNVSIIGLVGIEGSGRTTLANEVGKKAEKLKLFEKVVMTTVSQNLNIISIQEQIADKLGFKLEEESEESRAKTLSQSLREGTTLLILDDVWEKLNFEDVGIPLNENNKSCVILLTTQSREICTSMQCQSIIELNRLTNEESWILFKLYANITDDSADALKSVAKNIVDECEGFLISIVTLGSTLKKKSLGDWKSALKRLQDSKPLVITKGLKIPHVCLQLSYDNLTDELTKSLLLLCSIFPKDHEIDLEDLFRFGRGLGLTKTSETMEKSRREIEIAVNILKDSCLLLKVSNKERVKMHDMVRDVALLMASERGQAMLASTAMDLRMLVEDETLKDKRAISLWDLKNGQLPNDNQLNCPTLEILLLHSPKAGFEVSNLCLERLKVLKILSFLTCGYTWKLPQFSPSQYILSLPQSIESLKNLQTLCLRGYKLGDISILESLQALEILDLRGSYLEELPNGIVELKKLKLLDLYNCWIEKNNAYEVVGRLQLEELYFHLFSYKEDIPHNVSFSRLQRYVIVLDHRPYSFHLKTEIMEEHRPSRALYINGLNASTQRFISLPIMDLFLRAEYLHLKHLKGGYKNLIPSMDQQGMNQLIALVLEYSLDIEYLFDSTMITTKDVFLSKLVTLRLNGMHGLQEVFHDQFSLCSLENLQELIIENCAQLYSISFPRYSNLCSIKVLRIYNCPVLTSLFMPSIVKTLVLLEVLKISECHKLKYIIEEVKEGTINRQNHASMTLPKLSIIDIEGCERLKYILPVCFLGELVSLQRMSIRKCSELMYVFGNEKEHDLSAYQHQSTYHCLYPNLLNLDTFKLDSLPNLVDFWPDYYRPRLLNLKEGRCTECPGLSNSARKVVIYLNLRQDITATDKVGKVSSHRTQQDTTIGKTIRRLKGILDRAEMTSSTQESIAPSSSNNAYEDIARAQQQVAEAQRDASIARQETTVVSHLLEQMMEKLAVNEQIGLQKRAHEHVGLQRGTQQEPGAESKV</sequence>
<evidence type="ECO:0000256" key="7">
    <source>
        <dbReference type="SAM" id="Coils"/>
    </source>
</evidence>
<feature type="domain" description="Disease resistance protein At4g27190-like leucine-rich repeats" evidence="9">
    <location>
        <begin position="891"/>
        <end position="1009"/>
    </location>
</feature>
<dbReference type="Pfam" id="PF23247">
    <property type="entry name" value="LRR_RPS2"/>
    <property type="match status" value="1"/>
</dbReference>
<dbReference type="SUPFAM" id="SSF52058">
    <property type="entry name" value="L domain-like"/>
    <property type="match status" value="1"/>
</dbReference>
<dbReference type="GO" id="GO:0043531">
    <property type="term" value="F:ADP binding"/>
    <property type="evidence" value="ECO:0007669"/>
    <property type="project" value="InterPro"/>
</dbReference>
<accession>A0A0B2QKL9</accession>
<dbReference type="PANTHER" id="PTHR33463">
    <property type="entry name" value="NB-ARC DOMAIN-CONTAINING PROTEIN-RELATED"/>
    <property type="match status" value="1"/>
</dbReference>
<evidence type="ECO:0000259" key="8">
    <source>
        <dbReference type="Pfam" id="PF00931"/>
    </source>
</evidence>
<name>A0A0B2QKL9_GLYSO</name>
<proteinExistence type="inferred from homology"/>
<evidence type="ECO:0000256" key="3">
    <source>
        <dbReference type="ARBA" id="ARBA00022737"/>
    </source>
</evidence>
<dbReference type="SUPFAM" id="SSF52540">
    <property type="entry name" value="P-loop containing nucleoside triphosphate hydrolases"/>
    <property type="match status" value="1"/>
</dbReference>
<dbReference type="InterPro" id="IPR042197">
    <property type="entry name" value="Apaf_helical"/>
</dbReference>
<feature type="domain" description="NB-ARC" evidence="8">
    <location>
        <begin position="152"/>
        <end position="314"/>
    </location>
</feature>
<organism evidence="10">
    <name type="scientific">Glycine soja</name>
    <name type="common">Wild soybean</name>
    <dbReference type="NCBI Taxonomy" id="3848"/>
    <lineage>
        <taxon>Eukaryota</taxon>
        <taxon>Viridiplantae</taxon>
        <taxon>Streptophyta</taxon>
        <taxon>Embryophyta</taxon>
        <taxon>Tracheophyta</taxon>
        <taxon>Spermatophyta</taxon>
        <taxon>Magnoliopsida</taxon>
        <taxon>eudicotyledons</taxon>
        <taxon>Gunneridae</taxon>
        <taxon>Pentapetalae</taxon>
        <taxon>rosids</taxon>
        <taxon>fabids</taxon>
        <taxon>Fabales</taxon>
        <taxon>Fabaceae</taxon>
        <taxon>Papilionoideae</taxon>
        <taxon>50 kb inversion clade</taxon>
        <taxon>NPAAA clade</taxon>
        <taxon>indigoferoid/millettioid clade</taxon>
        <taxon>Phaseoleae</taxon>
        <taxon>Glycine</taxon>
        <taxon>Glycine subgen. Soja</taxon>
    </lineage>
</organism>
<evidence type="ECO:0000256" key="5">
    <source>
        <dbReference type="ARBA" id="ARBA00022821"/>
    </source>
</evidence>
<dbReference type="AlphaFoldDB" id="A0A0B2QKL9"/>
<comment type="similarity">
    <text evidence="1">Belongs to the disease resistance NB-LRR family.</text>
</comment>
<keyword evidence="4" id="KW-0547">Nucleotide-binding</keyword>
<dbReference type="GO" id="GO:0006952">
    <property type="term" value="P:defense response"/>
    <property type="evidence" value="ECO:0007669"/>
    <property type="project" value="UniProtKB-KW"/>
</dbReference>
<feature type="coiled-coil region" evidence="7">
    <location>
        <begin position="1074"/>
        <end position="1101"/>
    </location>
</feature>
<dbReference type="InterPro" id="IPR036388">
    <property type="entry name" value="WH-like_DNA-bd_sf"/>
</dbReference>
<dbReference type="InterPro" id="IPR032675">
    <property type="entry name" value="LRR_dom_sf"/>
</dbReference>
<dbReference type="FunFam" id="3.40.50.300:FF:001091">
    <property type="entry name" value="Probable disease resistance protein At1g61300"/>
    <property type="match status" value="1"/>
</dbReference>
<dbReference type="InterPro" id="IPR027417">
    <property type="entry name" value="P-loop_NTPase"/>
</dbReference>
<keyword evidence="3" id="KW-0677">Repeat</keyword>
<evidence type="ECO:0000256" key="1">
    <source>
        <dbReference type="ARBA" id="ARBA00008894"/>
    </source>
</evidence>
<dbReference type="Gene3D" id="3.80.10.10">
    <property type="entry name" value="Ribonuclease Inhibitor"/>
    <property type="match status" value="2"/>
</dbReference>
<keyword evidence="5" id="KW-0611">Plant defense</keyword>
<dbReference type="Proteomes" id="UP000053555">
    <property type="component" value="Unassembled WGS sequence"/>
</dbReference>
<dbReference type="Pfam" id="PF00931">
    <property type="entry name" value="NB-ARC"/>
    <property type="match status" value="1"/>
</dbReference>
<dbReference type="GO" id="GO:0005524">
    <property type="term" value="F:ATP binding"/>
    <property type="evidence" value="ECO:0007669"/>
    <property type="project" value="UniProtKB-KW"/>
</dbReference>
<dbReference type="InterPro" id="IPR057135">
    <property type="entry name" value="At4g27190-like_LRR"/>
</dbReference>
<dbReference type="Gene3D" id="1.10.8.430">
    <property type="entry name" value="Helical domain of apoptotic protease-activating factors"/>
    <property type="match status" value="1"/>
</dbReference>